<reference evidence="2" key="2">
    <citation type="submission" date="2020-09" db="EMBL/GenBank/DDBJ databases">
        <authorList>
            <person name="Sun Q."/>
            <person name="Zhou Y."/>
        </authorList>
    </citation>
    <scope>NUCLEOTIDE SEQUENCE</scope>
    <source>
        <strain evidence="2">CGMCC 1.15447</strain>
    </source>
</reference>
<gene>
    <name evidence="2" type="ORF">GCM10011507_12720</name>
</gene>
<evidence type="ECO:0000313" key="2">
    <source>
        <dbReference type="EMBL" id="GGA62624.1"/>
    </source>
</evidence>
<protein>
    <submittedName>
        <fullName evidence="2">Uncharacterized protein</fullName>
    </submittedName>
</protein>
<accession>A0A916W3C4</accession>
<evidence type="ECO:0000256" key="1">
    <source>
        <dbReference type="SAM" id="SignalP"/>
    </source>
</evidence>
<feature type="signal peptide" evidence="1">
    <location>
        <begin position="1"/>
        <end position="21"/>
    </location>
</feature>
<proteinExistence type="predicted"/>
<name>A0A916W3C4_9BACT</name>
<feature type="chain" id="PRO_5037894490" evidence="1">
    <location>
        <begin position="22"/>
        <end position="230"/>
    </location>
</feature>
<dbReference type="Proteomes" id="UP000648801">
    <property type="component" value="Unassembled WGS sequence"/>
</dbReference>
<keyword evidence="3" id="KW-1185">Reference proteome</keyword>
<reference evidence="2" key="1">
    <citation type="journal article" date="2014" name="Int. J. Syst. Evol. Microbiol.">
        <title>Complete genome sequence of Corynebacterium casei LMG S-19264T (=DSM 44701T), isolated from a smear-ripened cheese.</title>
        <authorList>
            <consortium name="US DOE Joint Genome Institute (JGI-PGF)"/>
            <person name="Walter F."/>
            <person name="Albersmeier A."/>
            <person name="Kalinowski J."/>
            <person name="Ruckert C."/>
        </authorList>
    </citation>
    <scope>NUCLEOTIDE SEQUENCE</scope>
    <source>
        <strain evidence="2">CGMCC 1.15447</strain>
    </source>
</reference>
<keyword evidence="1" id="KW-0732">Signal</keyword>
<sequence length="230" mass="24429">MKAAVRIALGAMLTLSPVLFAQAPVAAAIQPVISFQFERTGLPVPKFTIKVEENGSGTYQADVIPGVGDSGSGAPAEATQHVNRAITLTPATVAEMFKTARALKYFSVQCDSKAKNIANTGAKTLSYSGADGHGSCSYNYSENKDITSLTNTFLAIAFTLDEGRRLAFLHRFDRLGLDAEINTLADQAKSGGALELGTIAPTLSSIASDDQVMERVRVRASRMLEQVKAQ</sequence>
<dbReference type="AlphaFoldDB" id="A0A916W3C4"/>
<organism evidence="2 3">
    <name type="scientific">Edaphobacter acidisoli</name>
    <dbReference type="NCBI Taxonomy" id="2040573"/>
    <lineage>
        <taxon>Bacteria</taxon>
        <taxon>Pseudomonadati</taxon>
        <taxon>Acidobacteriota</taxon>
        <taxon>Terriglobia</taxon>
        <taxon>Terriglobales</taxon>
        <taxon>Acidobacteriaceae</taxon>
        <taxon>Edaphobacter</taxon>
    </lineage>
</organism>
<dbReference type="EMBL" id="BMJB01000001">
    <property type="protein sequence ID" value="GGA62624.1"/>
    <property type="molecule type" value="Genomic_DNA"/>
</dbReference>
<comment type="caution">
    <text evidence="2">The sequence shown here is derived from an EMBL/GenBank/DDBJ whole genome shotgun (WGS) entry which is preliminary data.</text>
</comment>
<dbReference type="RefSeq" id="WP_188758407.1">
    <property type="nucleotide sequence ID" value="NZ_BMJB01000001.1"/>
</dbReference>
<evidence type="ECO:0000313" key="3">
    <source>
        <dbReference type="Proteomes" id="UP000648801"/>
    </source>
</evidence>